<organism evidence="2 3">
    <name type="scientific">Sanguibacter inulinus</name>
    <dbReference type="NCBI Taxonomy" id="60922"/>
    <lineage>
        <taxon>Bacteria</taxon>
        <taxon>Bacillati</taxon>
        <taxon>Actinomycetota</taxon>
        <taxon>Actinomycetes</taxon>
        <taxon>Micrococcales</taxon>
        <taxon>Sanguibacteraceae</taxon>
        <taxon>Sanguibacter</taxon>
    </lineage>
</organism>
<sequence>MEINAPLPSVGQTWLADLGPDTPLGHFTVEITFDTESQVTFEVTGGAIKGRVETMEYTTTKVRDGLHIVRWTEPDSGDHVTHIEDYTNGACMASSVIGGEFVQLHGTWTQVR</sequence>
<name>A0A853EYW6_9MICO</name>
<dbReference type="Gene3D" id="2.40.128.20">
    <property type="match status" value="1"/>
</dbReference>
<dbReference type="EMBL" id="JACBYE010000052">
    <property type="protein sequence ID" value="NYS95044.1"/>
    <property type="molecule type" value="Genomic_DNA"/>
</dbReference>
<dbReference type="Proteomes" id="UP000561011">
    <property type="component" value="Unassembled WGS sequence"/>
</dbReference>
<dbReference type="RefSeq" id="WP_179914272.1">
    <property type="nucleotide sequence ID" value="NZ_JACBYE010000052.1"/>
</dbReference>
<protein>
    <recommendedName>
        <fullName evidence="1">MoaF-like domain-containing protein</fullName>
    </recommendedName>
</protein>
<dbReference type="Pfam" id="PF22036">
    <property type="entry name" value="MoaF_like"/>
    <property type="match status" value="1"/>
</dbReference>
<dbReference type="InterPro" id="IPR012674">
    <property type="entry name" value="Calycin"/>
</dbReference>
<evidence type="ECO:0000313" key="3">
    <source>
        <dbReference type="Proteomes" id="UP000561011"/>
    </source>
</evidence>
<dbReference type="AlphaFoldDB" id="A0A853EYW6"/>
<gene>
    <name evidence="2" type="ORF">HZZ10_16120</name>
</gene>
<comment type="caution">
    <text evidence="2">The sequence shown here is derived from an EMBL/GenBank/DDBJ whole genome shotgun (WGS) entry which is preliminary data.</text>
</comment>
<proteinExistence type="predicted"/>
<keyword evidence="3" id="KW-1185">Reference proteome</keyword>
<evidence type="ECO:0000313" key="2">
    <source>
        <dbReference type="EMBL" id="NYS95044.1"/>
    </source>
</evidence>
<accession>A0A853EYW6</accession>
<reference evidence="2 3" key="1">
    <citation type="submission" date="2020-07" db="EMBL/GenBank/DDBJ databases">
        <title>MOT database genomes.</title>
        <authorList>
            <person name="Joseph S."/>
            <person name="Aduse-Opoku J."/>
            <person name="Hashim A."/>
            <person name="Wade W."/>
            <person name="Curtis M."/>
        </authorList>
    </citation>
    <scope>NUCLEOTIDE SEQUENCE [LARGE SCALE GENOMIC DNA]</scope>
    <source>
        <strain evidence="2 3">DSM 100099</strain>
    </source>
</reference>
<feature type="domain" description="MoaF-like" evidence="1">
    <location>
        <begin position="24"/>
        <end position="109"/>
    </location>
</feature>
<evidence type="ECO:0000259" key="1">
    <source>
        <dbReference type="Pfam" id="PF22036"/>
    </source>
</evidence>
<dbReference type="InterPro" id="IPR053892">
    <property type="entry name" value="MoaF-like"/>
</dbReference>